<feature type="domain" description="Carbohydrate kinase PfkB" evidence="4">
    <location>
        <begin position="55"/>
        <end position="316"/>
    </location>
</feature>
<accession>A0A1I4ST39</accession>
<organism evidence="5 6">
    <name type="scientific">Pleomorphomonas diazotrophica</name>
    <dbReference type="NCBI Taxonomy" id="1166257"/>
    <lineage>
        <taxon>Bacteria</taxon>
        <taxon>Pseudomonadati</taxon>
        <taxon>Pseudomonadota</taxon>
        <taxon>Alphaproteobacteria</taxon>
        <taxon>Hyphomicrobiales</taxon>
        <taxon>Pleomorphomonadaceae</taxon>
        <taxon>Pleomorphomonas</taxon>
    </lineage>
</organism>
<evidence type="ECO:0000256" key="3">
    <source>
        <dbReference type="ARBA" id="ARBA00022777"/>
    </source>
</evidence>
<dbReference type="GO" id="GO:0016301">
    <property type="term" value="F:kinase activity"/>
    <property type="evidence" value="ECO:0007669"/>
    <property type="project" value="UniProtKB-KW"/>
</dbReference>
<evidence type="ECO:0000313" key="5">
    <source>
        <dbReference type="EMBL" id="PKR88508.1"/>
    </source>
</evidence>
<dbReference type="PANTHER" id="PTHR43320:SF3">
    <property type="entry name" value="CARBOHYDRATE KINASE PFKB DOMAIN-CONTAINING PROTEIN"/>
    <property type="match status" value="1"/>
</dbReference>
<gene>
    <name evidence="5" type="ORF">CXZ10_13985</name>
</gene>
<comment type="caution">
    <text evidence="5">The sequence shown here is derived from an EMBL/GenBank/DDBJ whole genome shotgun (WGS) entry which is preliminary data.</text>
</comment>
<dbReference type="PANTHER" id="PTHR43320">
    <property type="entry name" value="SUGAR KINASE"/>
    <property type="match status" value="1"/>
</dbReference>
<dbReference type="InterPro" id="IPR029056">
    <property type="entry name" value="Ribokinase-like"/>
</dbReference>
<dbReference type="Pfam" id="PF00294">
    <property type="entry name" value="PfkB"/>
    <property type="match status" value="1"/>
</dbReference>
<comment type="similarity">
    <text evidence="1">Belongs to the carbohydrate kinase PfkB family.</text>
</comment>
<evidence type="ECO:0000256" key="1">
    <source>
        <dbReference type="ARBA" id="ARBA00010688"/>
    </source>
</evidence>
<dbReference type="RefSeq" id="WP_101289961.1">
    <property type="nucleotide sequence ID" value="NZ_FOUQ01000004.1"/>
</dbReference>
<dbReference type="InterPro" id="IPR011611">
    <property type="entry name" value="PfkB_dom"/>
</dbReference>
<dbReference type="SUPFAM" id="SSF53613">
    <property type="entry name" value="Ribokinase-like"/>
    <property type="match status" value="1"/>
</dbReference>
<name>A0A1I4ST39_9HYPH</name>
<protein>
    <submittedName>
        <fullName evidence="5">Adenosine kinase</fullName>
    </submittedName>
</protein>
<proteinExistence type="inferred from homology"/>
<evidence type="ECO:0000313" key="6">
    <source>
        <dbReference type="Proteomes" id="UP000233491"/>
    </source>
</evidence>
<sequence length="334" mass="35400">MSLDLDVLTIGNAIVDILSPTEEDMLVKLGVTKGMMRLIDAEEAGRIYDMMGPAVEASGGSAANTAAGVASFGGHAAYIGKVATDAFGEVFTHDIRSQGVHFETRPLFDGAPTARSMILITPDSERTMNTYLGACHHLTVDDIEEKTVAAARYTYLEGFLWDPPAAKEAFRKAAAIAHAHGRLVSLTLSDSFCVDRFRAEFLELMRTGMVDLVFANKEEAKALYETHDLDTAVGCLRRDCKAAAVTLGEEGALAFEGDDLVSAPAVKVDELVDMTGAGDQFAAGFLYARSRGLSLVEAARLGCLAGGECVGHIGPRPAVSLAQLARDSGLKLPA</sequence>
<dbReference type="InterPro" id="IPR052700">
    <property type="entry name" value="Carb_kinase_PfkB-like"/>
</dbReference>
<evidence type="ECO:0000259" key="4">
    <source>
        <dbReference type="Pfam" id="PF00294"/>
    </source>
</evidence>
<dbReference type="Proteomes" id="UP000233491">
    <property type="component" value="Unassembled WGS sequence"/>
</dbReference>
<keyword evidence="6" id="KW-1185">Reference proteome</keyword>
<dbReference type="EMBL" id="PJNW01000011">
    <property type="protein sequence ID" value="PKR88508.1"/>
    <property type="molecule type" value="Genomic_DNA"/>
</dbReference>
<reference evidence="5 6" key="1">
    <citation type="submission" date="2017-12" db="EMBL/GenBank/DDBJ databases">
        <title>Anaerobic carbon monoxide metabolism by Pleomorphomonas carboxyditropha sp. nov., a new mesophilic hydrogenogenic carboxidotroph.</title>
        <authorList>
            <person name="Esquivel-Elizondo S."/>
            <person name="Krajmalnik-Brown R."/>
        </authorList>
    </citation>
    <scope>NUCLEOTIDE SEQUENCE [LARGE SCALE GENOMIC DNA]</scope>
    <source>
        <strain evidence="5 6">R5-392</strain>
    </source>
</reference>
<dbReference type="AlphaFoldDB" id="A0A1I4ST39"/>
<keyword evidence="2" id="KW-0808">Transferase</keyword>
<evidence type="ECO:0000256" key="2">
    <source>
        <dbReference type="ARBA" id="ARBA00022679"/>
    </source>
</evidence>
<keyword evidence="3 5" id="KW-0418">Kinase</keyword>
<dbReference type="Gene3D" id="3.40.1190.20">
    <property type="match status" value="1"/>
</dbReference>
<dbReference type="OrthoDB" id="9813569at2"/>
<dbReference type="CDD" id="cd01168">
    <property type="entry name" value="adenosine_kinase"/>
    <property type="match status" value="1"/>
</dbReference>